<feature type="transmembrane region" description="Helical" evidence="1">
    <location>
        <begin position="20"/>
        <end position="42"/>
    </location>
</feature>
<evidence type="ECO:0000313" key="2">
    <source>
        <dbReference type="EMBL" id="MFC5631554.1"/>
    </source>
</evidence>
<keyword evidence="3" id="KW-1185">Reference proteome</keyword>
<proteinExistence type="predicted"/>
<dbReference type="RefSeq" id="WP_156807142.1">
    <property type="nucleotide sequence ID" value="NZ_JBHSOJ010000019.1"/>
</dbReference>
<dbReference type="Proteomes" id="UP001596110">
    <property type="component" value="Unassembled WGS sequence"/>
</dbReference>
<feature type="transmembrane region" description="Helical" evidence="1">
    <location>
        <begin position="143"/>
        <end position="164"/>
    </location>
</feature>
<evidence type="ECO:0000256" key="1">
    <source>
        <dbReference type="SAM" id="Phobius"/>
    </source>
</evidence>
<comment type="caution">
    <text evidence="2">The sequence shown here is derived from an EMBL/GenBank/DDBJ whole genome shotgun (WGS) entry which is preliminary data.</text>
</comment>
<dbReference type="InterPro" id="IPR010699">
    <property type="entry name" value="DUF1275"/>
</dbReference>
<feature type="transmembrane region" description="Helical" evidence="1">
    <location>
        <begin position="201"/>
        <end position="219"/>
    </location>
</feature>
<keyword evidence="1" id="KW-0472">Membrane</keyword>
<gene>
    <name evidence="2" type="ORF">ACFPQ3_08200</name>
</gene>
<feature type="transmembrane region" description="Helical" evidence="1">
    <location>
        <begin position="176"/>
        <end position="195"/>
    </location>
</feature>
<accession>A0ABW0UGW2</accession>
<organism evidence="2 3">
    <name type="scientific">Streptococcus caledonicus</name>
    <dbReference type="NCBI Taxonomy" id="2614158"/>
    <lineage>
        <taxon>Bacteria</taxon>
        <taxon>Bacillati</taxon>
        <taxon>Bacillota</taxon>
        <taxon>Bacilli</taxon>
        <taxon>Lactobacillales</taxon>
        <taxon>Streptococcaceae</taxon>
        <taxon>Streptococcus</taxon>
    </lineage>
</organism>
<dbReference type="EMBL" id="JBHSOJ010000019">
    <property type="protein sequence ID" value="MFC5631554.1"/>
    <property type="molecule type" value="Genomic_DNA"/>
</dbReference>
<dbReference type="PANTHER" id="PTHR37314:SF4">
    <property type="entry name" value="UPF0700 TRANSMEMBRANE PROTEIN YOAK"/>
    <property type="match status" value="1"/>
</dbReference>
<sequence>MKHRVKNYRVFEGLRIAACLTFISGYINAFTFVTQNGIFAGVQSGNVIMWAYHSAQGNWQKVLNFTIPIIFFMLGQCVTYLVRRWFVRKNIFWHFGASVIMQIIIVITVLLTPILPSFFTMANLALVASIQVESFRKLRGAPYANVMMTGNVKNGAFLLFKGLIEKNTELQKAGRNIFLIIFTFALGVALSTFISNYLGEYGLGFVILPLFYINLSLWNEKNWKEQEMKKSLRQK</sequence>
<feature type="transmembrane region" description="Helical" evidence="1">
    <location>
        <begin position="62"/>
        <end position="82"/>
    </location>
</feature>
<keyword evidence="1" id="KW-1133">Transmembrane helix</keyword>
<protein>
    <submittedName>
        <fullName evidence="2">YoaK family protein</fullName>
    </submittedName>
</protein>
<dbReference type="Pfam" id="PF06912">
    <property type="entry name" value="DUF1275"/>
    <property type="match status" value="1"/>
</dbReference>
<feature type="transmembrane region" description="Helical" evidence="1">
    <location>
        <begin position="91"/>
        <end position="115"/>
    </location>
</feature>
<dbReference type="PANTHER" id="PTHR37314">
    <property type="entry name" value="SLR0142 PROTEIN"/>
    <property type="match status" value="1"/>
</dbReference>
<name>A0ABW0UGW2_9STRE</name>
<reference evidence="3" key="1">
    <citation type="journal article" date="2019" name="Int. J. Syst. Evol. Microbiol.">
        <title>The Global Catalogue of Microorganisms (GCM) 10K type strain sequencing project: providing services to taxonomists for standard genome sequencing and annotation.</title>
        <authorList>
            <consortium name="The Broad Institute Genomics Platform"/>
            <consortium name="The Broad Institute Genome Sequencing Center for Infectious Disease"/>
            <person name="Wu L."/>
            <person name="Ma J."/>
        </authorList>
    </citation>
    <scope>NUCLEOTIDE SEQUENCE [LARGE SCALE GENOMIC DNA]</scope>
    <source>
        <strain evidence="3">DT43</strain>
    </source>
</reference>
<keyword evidence="1" id="KW-0812">Transmembrane</keyword>
<evidence type="ECO:0000313" key="3">
    <source>
        <dbReference type="Proteomes" id="UP001596110"/>
    </source>
</evidence>